<reference evidence="1 2" key="1">
    <citation type="journal article" date="2013" name="Int. J. Syst. Evol. Microbiol.">
        <title>Kordia antarctica sp. nov., isolated from Antarctic seawater.</title>
        <authorList>
            <person name="Baek K."/>
            <person name="Choi A."/>
            <person name="Kang I."/>
            <person name="Lee K."/>
            <person name="Cho J.C."/>
        </authorList>
    </citation>
    <scope>NUCLEOTIDE SEQUENCE [LARGE SCALE GENOMIC DNA]</scope>
    <source>
        <strain evidence="1 2">IMCC3317</strain>
    </source>
</reference>
<gene>
    <name evidence="1" type="ORF">IMCC3317_42200</name>
</gene>
<proteinExistence type="predicted"/>
<sequence>MKSIHNPLFKKNEIYDLGSIQGAGDCHTTQHKSTTDPRNEHITCDHSKDKCVDEIQ</sequence>
<dbReference type="RefSeq" id="WP_160131347.1">
    <property type="nucleotide sequence ID" value="NZ_CP019288.1"/>
</dbReference>
<dbReference type="AlphaFoldDB" id="A0A7L4ZQP1"/>
<name>A0A7L4ZQP1_9FLAO</name>
<protein>
    <submittedName>
        <fullName evidence="1">Uncharacterized protein</fullName>
    </submittedName>
</protein>
<dbReference type="EMBL" id="CP019288">
    <property type="protein sequence ID" value="QHI38820.1"/>
    <property type="molecule type" value="Genomic_DNA"/>
</dbReference>
<dbReference type="KEGG" id="kan:IMCC3317_42200"/>
<keyword evidence="2" id="KW-1185">Reference proteome</keyword>
<dbReference type="Proteomes" id="UP000464657">
    <property type="component" value="Chromosome"/>
</dbReference>
<evidence type="ECO:0000313" key="2">
    <source>
        <dbReference type="Proteomes" id="UP000464657"/>
    </source>
</evidence>
<organism evidence="1 2">
    <name type="scientific">Kordia antarctica</name>
    <dbReference type="NCBI Taxonomy" id="1218801"/>
    <lineage>
        <taxon>Bacteria</taxon>
        <taxon>Pseudomonadati</taxon>
        <taxon>Bacteroidota</taxon>
        <taxon>Flavobacteriia</taxon>
        <taxon>Flavobacteriales</taxon>
        <taxon>Flavobacteriaceae</taxon>
        <taxon>Kordia</taxon>
    </lineage>
</organism>
<evidence type="ECO:0000313" key="1">
    <source>
        <dbReference type="EMBL" id="QHI38820.1"/>
    </source>
</evidence>
<accession>A0A7L4ZQP1</accession>